<evidence type="ECO:0000313" key="2">
    <source>
        <dbReference type="EMBL" id="KZV27610.1"/>
    </source>
</evidence>
<dbReference type="EMBL" id="KV010623">
    <property type="protein sequence ID" value="KZV27610.1"/>
    <property type="molecule type" value="Genomic_DNA"/>
</dbReference>
<organism evidence="2 3">
    <name type="scientific">Dorcoceras hygrometricum</name>
    <dbReference type="NCBI Taxonomy" id="472368"/>
    <lineage>
        <taxon>Eukaryota</taxon>
        <taxon>Viridiplantae</taxon>
        <taxon>Streptophyta</taxon>
        <taxon>Embryophyta</taxon>
        <taxon>Tracheophyta</taxon>
        <taxon>Spermatophyta</taxon>
        <taxon>Magnoliopsida</taxon>
        <taxon>eudicotyledons</taxon>
        <taxon>Gunneridae</taxon>
        <taxon>Pentapetalae</taxon>
        <taxon>asterids</taxon>
        <taxon>lamiids</taxon>
        <taxon>Lamiales</taxon>
        <taxon>Gesneriaceae</taxon>
        <taxon>Didymocarpoideae</taxon>
        <taxon>Trichosporeae</taxon>
        <taxon>Loxocarpinae</taxon>
        <taxon>Dorcoceras</taxon>
    </lineage>
</organism>
<dbReference type="AlphaFoldDB" id="A0A2Z7B7D3"/>
<protein>
    <submittedName>
        <fullName evidence="2">Coiled-coil domain-containing protein 22</fullName>
    </submittedName>
</protein>
<keyword evidence="3" id="KW-1185">Reference proteome</keyword>
<accession>A0A2Z7B7D3</accession>
<dbReference type="GO" id="GO:0097602">
    <property type="term" value="F:cullin family protein binding"/>
    <property type="evidence" value="ECO:0007669"/>
    <property type="project" value="TreeGrafter"/>
</dbReference>
<dbReference type="Proteomes" id="UP000250235">
    <property type="component" value="Unassembled WGS sequence"/>
</dbReference>
<dbReference type="OrthoDB" id="10266736at2759"/>
<dbReference type="InterPro" id="IPR048348">
    <property type="entry name" value="CCDC22_CC"/>
</dbReference>
<reference evidence="2 3" key="1">
    <citation type="journal article" date="2015" name="Proc. Natl. Acad. Sci. U.S.A.">
        <title>The resurrection genome of Boea hygrometrica: A blueprint for survival of dehydration.</title>
        <authorList>
            <person name="Xiao L."/>
            <person name="Yang G."/>
            <person name="Zhang L."/>
            <person name="Yang X."/>
            <person name="Zhao S."/>
            <person name="Ji Z."/>
            <person name="Zhou Q."/>
            <person name="Hu M."/>
            <person name="Wang Y."/>
            <person name="Chen M."/>
            <person name="Xu Y."/>
            <person name="Jin H."/>
            <person name="Xiao X."/>
            <person name="Hu G."/>
            <person name="Bao F."/>
            <person name="Hu Y."/>
            <person name="Wan P."/>
            <person name="Li L."/>
            <person name="Deng X."/>
            <person name="Kuang T."/>
            <person name="Xiang C."/>
            <person name="Zhu J.K."/>
            <person name="Oliver M.J."/>
            <person name="He Y."/>
        </authorList>
    </citation>
    <scope>NUCLEOTIDE SEQUENCE [LARGE SCALE GENOMIC DNA]</scope>
    <source>
        <strain evidence="3">cv. XS01</strain>
    </source>
</reference>
<evidence type="ECO:0000259" key="1">
    <source>
        <dbReference type="Pfam" id="PF05667"/>
    </source>
</evidence>
<feature type="domain" description="CCDC22 coiled-coil" evidence="1">
    <location>
        <begin position="5"/>
        <end position="196"/>
    </location>
</feature>
<gene>
    <name evidence="2" type="ORF">F511_11613</name>
</gene>
<dbReference type="Pfam" id="PF05667">
    <property type="entry name" value="CCDC22_CC"/>
    <property type="match status" value="1"/>
</dbReference>
<dbReference type="InterPro" id="IPR008530">
    <property type="entry name" value="CCDC22"/>
</dbReference>
<proteinExistence type="predicted"/>
<dbReference type="PANTHER" id="PTHR15668:SF4">
    <property type="entry name" value="COILED-COIL DOMAIN-CONTAINING PROTEIN 22"/>
    <property type="match status" value="1"/>
</dbReference>
<dbReference type="GO" id="GO:2000060">
    <property type="term" value="P:positive regulation of ubiquitin-dependent protein catabolic process"/>
    <property type="evidence" value="ECO:0007669"/>
    <property type="project" value="TreeGrafter"/>
</dbReference>
<evidence type="ECO:0000313" key="3">
    <source>
        <dbReference type="Proteomes" id="UP000250235"/>
    </source>
</evidence>
<dbReference type="PANTHER" id="PTHR15668">
    <property type="entry name" value="JM1 PROTEIN"/>
    <property type="match status" value="1"/>
</dbReference>
<sequence>MESYIDELNYQVQEKKSKLEELESEWDADVNVLQEKKRNIEQSLQVLYPEVYSKLTRIKEIKLETQAVETEIKRREDEIVKLSSDIGKHPKLCPRRTYIEQINEVTKNSRKQDADIQLILKDTRELQLESNTIQERLNRTFAVLEETILREAKKDAVAQKAHMLLTSIHETFEHVTDKILAADRSRRSIADYEAKLAIYDSRSLNMDRLRVDLDAIRKENDLVEQRLHNT</sequence>
<name>A0A2Z7B7D3_9LAMI</name>